<feature type="transmembrane region" description="Helical" evidence="4">
    <location>
        <begin position="125"/>
        <end position="146"/>
    </location>
</feature>
<feature type="transmembrane region" description="Helical" evidence="4">
    <location>
        <begin position="439"/>
        <end position="461"/>
    </location>
</feature>
<feature type="transmembrane region" description="Helical" evidence="4">
    <location>
        <begin position="358"/>
        <end position="381"/>
    </location>
</feature>
<organism evidence="6 7">
    <name type="scientific">Boletus reticuloceps</name>
    <dbReference type="NCBI Taxonomy" id="495285"/>
    <lineage>
        <taxon>Eukaryota</taxon>
        <taxon>Fungi</taxon>
        <taxon>Dikarya</taxon>
        <taxon>Basidiomycota</taxon>
        <taxon>Agaricomycotina</taxon>
        <taxon>Agaricomycetes</taxon>
        <taxon>Agaricomycetidae</taxon>
        <taxon>Boletales</taxon>
        <taxon>Boletineae</taxon>
        <taxon>Boletaceae</taxon>
        <taxon>Boletoideae</taxon>
        <taxon>Boletus</taxon>
    </lineage>
</organism>
<evidence type="ECO:0000256" key="3">
    <source>
        <dbReference type="SAM" id="MobiDB-lite"/>
    </source>
</evidence>
<dbReference type="GO" id="GO:0022857">
    <property type="term" value="F:transmembrane transporter activity"/>
    <property type="evidence" value="ECO:0007669"/>
    <property type="project" value="InterPro"/>
</dbReference>
<evidence type="ECO:0000256" key="4">
    <source>
        <dbReference type="SAM" id="Phobius"/>
    </source>
</evidence>
<dbReference type="InterPro" id="IPR020846">
    <property type="entry name" value="MFS_dom"/>
</dbReference>
<dbReference type="PANTHER" id="PTHR11360">
    <property type="entry name" value="MONOCARBOXYLATE TRANSPORTER"/>
    <property type="match status" value="1"/>
</dbReference>
<feature type="transmembrane region" description="Helical" evidence="4">
    <location>
        <begin position="303"/>
        <end position="322"/>
    </location>
</feature>
<evidence type="ECO:0000259" key="5">
    <source>
        <dbReference type="PROSITE" id="PS50850"/>
    </source>
</evidence>
<dbReference type="Proteomes" id="UP000683000">
    <property type="component" value="Unassembled WGS sequence"/>
</dbReference>
<feature type="transmembrane region" description="Helical" evidence="4">
    <location>
        <begin position="98"/>
        <end position="118"/>
    </location>
</feature>
<feature type="domain" description="Major facilitator superfamily (MFS) profile" evidence="5">
    <location>
        <begin position="57"/>
        <end position="466"/>
    </location>
</feature>
<dbReference type="SUPFAM" id="SSF103473">
    <property type="entry name" value="MFS general substrate transporter"/>
    <property type="match status" value="1"/>
</dbReference>
<dbReference type="OrthoDB" id="6499973at2759"/>
<dbReference type="InterPro" id="IPR011701">
    <property type="entry name" value="MFS"/>
</dbReference>
<keyword evidence="4" id="KW-0812">Transmembrane</keyword>
<dbReference type="PANTHER" id="PTHR11360:SF252">
    <property type="entry name" value="MAJOR FACILITATOR SUPERFAMILY (MFS) PROFILE DOMAIN-CONTAINING PROTEIN-RELATED"/>
    <property type="match status" value="1"/>
</dbReference>
<feature type="transmembrane region" description="Helical" evidence="4">
    <location>
        <begin position="393"/>
        <end position="415"/>
    </location>
</feature>
<keyword evidence="7" id="KW-1185">Reference proteome</keyword>
<feature type="transmembrane region" description="Helical" evidence="4">
    <location>
        <begin position="220"/>
        <end position="242"/>
    </location>
</feature>
<dbReference type="InterPro" id="IPR036259">
    <property type="entry name" value="MFS_trans_sf"/>
</dbReference>
<accession>A0A8I2YFF5</accession>
<evidence type="ECO:0000313" key="6">
    <source>
        <dbReference type="EMBL" id="KAG6370892.1"/>
    </source>
</evidence>
<feature type="transmembrane region" description="Helical" evidence="4">
    <location>
        <begin position="334"/>
        <end position="352"/>
    </location>
</feature>
<dbReference type="Pfam" id="PF07690">
    <property type="entry name" value="MFS_1"/>
    <property type="match status" value="1"/>
</dbReference>
<keyword evidence="4" id="KW-1133">Transmembrane helix</keyword>
<dbReference type="Gene3D" id="1.20.1250.20">
    <property type="entry name" value="MFS general substrate transporter like domains"/>
    <property type="match status" value="2"/>
</dbReference>
<dbReference type="GO" id="GO:0016020">
    <property type="term" value="C:membrane"/>
    <property type="evidence" value="ECO:0007669"/>
    <property type="project" value="UniProtKB-SubCell"/>
</dbReference>
<feature type="transmembrane region" description="Helical" evidence="4">
    <location>
        <begin position="56"/>
        <end position="78"/>
    </location>
</feature>
<evidence type="ECO:0000313" key="7">
    <source>
        <dbReference type="Proteomes" id="UP000683000"/>
    </source>
</evidence>
<dbReference type="PROSITE" id="PS50850">
    <property type="entry name" value="MFS"/>
    <property type="match status" value="1"/>
</dbReference>
<feature type="region of interest" description="Disordered" evidence="3">
    <location>
        <begin position="21"/>
        <end position="51"/>
    </location>
</feature>
<reference evidence="6" key="1">
    <citation type="submission" date="2021-03" db="EMBL/GenBank/DDBJ databases">
        <title>Evolutionary innovations through gain and loss of genes in the ectomycorrhizal Boletales.</title>
        <authorList>
            <person name="Wu G."/>
            <person name="Miyauchi S."/>
            <person name="Morin E."/>
            <person name="Yang Z.-L."/>
            <person name="Xu J."/>
            <person name="Martin F.M."/>
        </authorList>
    </citation>
    <scope>NUCLEOTIDE SEQUENCE</scope>
    <source>
        <strain evidence="6">BR01</strain>
    </source>
</reference>
<comment type="caution">
    <text evidence="6">The sequence shown here is derived from an EMBL/GenBank/DDBJ whole genome shotgun (WGS) entry which is preliminary data.</text>
</comment>
<feature type="transmembrane region" description="Helical" evidence="4">
    <location>
        <begin position="263"/>
        <end position="283"/>
    </location>
</feature>
<evidence type="ECO:0000256" key="1">
    <source>
        <dbReference type="ARBA" id="ARBA00004141"/>
    </source>
</evidence>
<keyword evidence="4" id="KW-0472">Membrane</keyword>
<name>A0A8I2YFF5_9AGAM</name>
<evidence type="ECO:0000256" key="2">
    <source>
        <dbReference type="ARBA" id="ARBA00006727"/>
    </source>
</evidence>
<feature type="compositionally biased region" description="Polar residues" evidence="3">
    <location>
        <begin position="36"/>
        <end position="51"/>
    </location>
</feature>
<comment type="similarity">
    <text evidence="2">Belongs to the major facilitator superfamily. Monocarboxylate porter (TC 2.A.1.13) family.</text>
</comment>
<feature type="transmembrane region" description="Helical" evidence="4">
    <location>
        <begin position="190"/>
        <end position="208"/>
    </location>
</feature>
<feature type="transmembrane region" description="Helical" evidence="4">
    <location>
        <begin position="152"/>
        <end position="178"/>
    </location>
</feature>
<proteinExistence type="inferred from homology"/>
<dbReference type="EMBL" id="JAGFBS010000043">
    <property type="protein sequence ID" value="KAG6370892.1"/>
    <property type="molecule type" value="Genomic_DNA"/>
</dbReference>
<comment type="subcellular location">
    <subcellularLocation>
        <location evidence="1">Membrane</location>
        <topology evidence="1">Multi-pass membrane protein</topology>
    </subcellularLocation>
</comment>
<sequence length="498" mass="53032">MTFPPSLSLCCKKMLSSLRNADPSEHISAPSKSDGDNTLSSSPHTMEDSSSPEGGMVAWCTVFGAFLAQFCGFGYMNAFGVYQAFYAQHYLQTSSSSAVSWIGSLATFLVTAVGPICGPLFDNGYFYHVYITGAVLQSFSLFMLSLVQPGQYYQVLLAQGLVSGIGQGLMYVPSFAILSHHFKRRRATMMSIVSSGAPLGGIANTIMLNQLLNGPIGFKMGVQISATFITVLLIISCILVRTRYSAVRQEEVSVNSWKATKKCFTEVPSLLSTIGFMLFQVAYMYPLFYFQVDSLRHGLGATFAFYSLVVINAGSFVGRFVAGAVLPYVGVVDLTIITIVACAILIIGMIWLGSVASVIVLGILYGLFSGINIAIMAPMLGLMSDPAELGVRLGVAFGVTGIGALVGTPICGALLTDRYLWWAPALFCGVCPSRISNDIYGLANILIQVIALAGGVLFVGVRSSFIRAGAVAAHTCAGDEQKIETGSRDEKKGGEVNA</sequence>
<gene>
    <name evidence="6" type="ORF">JVT61DRAFT_10915</name>
</gene>
<protein>
    <submittedName>
        <fullName evidence="6">Major facilitator superfamily domain-containing protein</fullName>
    </submittedName>
</protein>
<dbReference type="AlphaFoldDB" id="A0A8I2YFF5"/>
<dbReference type="InterPro" id="IPR050327">
    <property type="entry name" value="Proton-linked_MCT"/>
</dbReference>